<dbReference type="eggNOG" id="ENOG502R63T">
    <property type="taxonomic scope" value="Eukaryota"/>
</dbReference>
<dbReference type="PANTHER" id="PTHR11610:SF150">
    <property type="entry name" value="FI01825P-RELATED"/>
    <property type="match status" value="1"/>
</dbReference>
<dbReference type="PRINTS" id="PR00821">
    <property type="entry name" value="TAGLIPASE"/>
</dbReference>
<dbReference type="InterPro" id="IPR013818">
    <property type="entry name" value="Lipase"/>
</dbReference>
<reference evidence="8 9" key="1">
    <citation type="journal article" date="2007" name="Nature">
        <title>Evolution of genes and genomes on the Drosophila phylogeny.</title>
        <authorList>
            <consortium name="Drosophila 12 Genomes Consortium"/>
            <person name="Clark A.G."/>
            <person name="Eisen M.B."/>
            <person name="Smith D.R."/>
            <person name="Bergman C.M."/>
            <person name="Oliver B."/>
            <person name="Markow T.A."/>
            <person name="Kaufman T.C."/>
            <person name="Kellis M."/>
            <person name="Gelbart W."/>
            <person name="Iyer V.N."/>
            <person name="Pollard D.A."/>
            <person name="Sackton T.B."/>
            <person name="Larracuente A.M."/>
            <person name="Singh N.D."/>
            <person name="Abad J.P."/>
            <person name="Abt D.N."/>
            <person name="Adryan B."/>
            <person name="Aguade M."/>
            <person name="Akashi H."/>
            <person name="Anderson W.W."/>
            <person name="Aquadro C.F."/>
            <person name="Ardell D.H."/>
            <person name="Arguello R."/>
            <person name="Artieri C.G."/>
            <person name="Barbash D.A."/>
            <person name="Barker D."/>
            <person name="Barsanti P."/>
            <person name="Batterham P."/>
            <person name="Batzoglou S."/>
            <person name="Begun D."/>
            <person name="Bhutkar A."/>
            <person name="Blanco E."/>
            <person name="Bosak S.A."/>
            <person name="Bradley R.K."/>
            <person name="Brand A.D."/>
            <person name="Brent M.R."/>
            <person name="Brooks A.N."/>
            <person name="Brown R.H."/>
            <person name="Butlin R.K."/>
            <person name="Caggese C."/>
            <person name="Calvi B.R."/>
            <person name="Bernardo de Carvalho A."/>
            <person name="Caspi A."/>
            <person name="Castrezana S."/>
            <person name="Celniker S.E."/>
            <person name="Chang J.L."/>
            <person name="Chapple C."/>
            <person name="Chatterji S."/>
            <person name="Chinwalla A."/>
            <person name="Civetta A."/>
            <person name="Clifton S.W."/>
            <person name="Comeron J.M."/>
            <person name="Costello J.C."/>
            <person name="Coyne J.A."/>
            <person name="Daub J."/>
            <person name="David R.G."/>
            <person name="Delcher A.L."/>
            <person name="Delehaunty K."/>
            <person name="Do C.B."/>
            <person name="Ebling H."/>
            <person name="Edwards K."/>
            <person name="Eickbush T."/>
            <person name="Evans J.D."/>
            <person name="Filipski A."/>
            <person name="Findeiss S."/>
            <person name="Freyhult E."/>
            <person name="Fulton L."/>
            <person name="Fulton R."/>
            <person name="Garcia A.C."/>
            <person name="Gardiner A."/>
            <person name="Garfield D.A."/>
            <person name="Garvin B.E."/>
            <person name="Gibson G."/>
            <person name="Gilbert D."/>
            <person name="Gnerre S."/>
            <person name="Godfrey J."/>
            <person name="Good R."/>
            <person name="Gotea V."/>
            <person name="Gravely B."/>
            <person name="Greenberg A.J."/>
            <person name="Griffiths-Jones S."/>
            <person name="Gross S."/>
            <person name="Guigo R."/>
            <person name="Gustafson E.A."/>
            <person name="Haerty W."/>
            <person name="Hahn M.W."/>
            <person name="Halligan D.L."/>
            <person name="Halpern A.L."/>
            <person name="Halter G.M."/>
            <person name="Han M.V."/>
            <person name="Heger A."/>
            <person name="Hillier L."/>
            <person name="Hinrichs A.S."/>
            <person name="Holmes I."/>
            <person name="Hoskins R.A."/>
            <person name="Hubisz M.J."/>
            <person name="Hultmark D."/>
            <person name="Huntley M.A."/>
            <person name="Jaffe D.B."/>
            <person name="Jagadeeshan S."/>
            <person name="Jeck W.R."/>
            <person name="Johnson J."/>
            <person name="Jones C.D."/>
            <person name="Jordan W.C."/>
            <person name="Karpen G.H."/>
            <person name="Kataoka E."/>
            <person name="Keightley P.D."/>
            <person name="Kheradpour P."/>
            <person name="Kirkness E.F."/>
            <person name="Koerich L.B."/>
            <person name="Kristiansen K."/>
            <person name="Kudrna D."/>
            <person name="Kulathinal R.J."/>
            <person name="Kumar S."/>
            <person name="Kwok R."/>
            <person name="Lander E."/>
            <person name="Langley C.H."/>
            <person name="Lapoint R."/>
            <person name="Lazzaro B.P."/>
            <person name="Lee S.J."/>
            <person name="Levesque L."/>
            <person name="Li R."/>
            <person name="Lin C.F."/>
            <person name="Lin M.F."/>
            <person name="Lindblad-Toh K."/>
            <person name="Llopart A."/>
            <person name="Long M."/>
            <person name="Low L."/>
            <person name="Lozovsky E."/>
            <person name="Lu J."/>
            <person name="Luo M."/>
            <person name="Machado C.A."/>
            <person name="Makalowski W."/>
            <person name="Marzo M."/>
            <person name="Matsuda M."/>
            <person name="Matzkin L."/>
            <person name="McAllister B."/>
            <person name="McBride C.S."/>
            <person name="McKernan B."/>
            <person name="McKernan K."/>
            <person name="Mendez-Lago M."/>
            <person name="Minx P."/>
            <person name="Mollenhauer M.U."/>
            <person name="Montooth K."/>
            <person name="Mount S.M."/>
            <person name="Mu X."/>
            <person name="Myers E."/>
            <person name="Negre B."/>
            <person name="Newfeld S."/>
            <person name="Nielsen R."/>
            <person name="Noor M.A."/>
            <person name="O'Grady P."/>
            <person name="Pachter L."/>
            <person name="Papaceit M."/>
            <person name="Parisi M.J."/>
            <person name="Parisi M."/>
            <person name="Parts L."/>
            <person name="Pedersen J.S."/>
            <person name="Pesole G."/>
            <person name="Phillippy A.M."/>
            <person name="Ponting C.P."/>
            <person name="Pop M."/>
            <person name="Porcelli D."/>
            <person name="Powell J.R."/>
            <person name="Prohaska S."/>
            <person name="Pruitt K."/>
            <person name="Puig M."/>
            <person name="Quesneville H."/>
            <person name="Ram K.R."/>
            <person name="Rand D."/>
            <person name="Rasmussen M.D."/>
            <person name="Reed L.K."/>
            <person name="Reenan R."/>
            <person name="Reily A."/>
            <person name="Remington K.A."/>
            <person name="Rieger T.T."/>
            <person name="Ritchie M.G."/>
            <person name="Robin C."/>
            <person name="Rogers Y.H."/>
            <person name="Rohde C."/>
            <person name="Rozas J."/>
            <person name="Rubenfield M.J."/>
            <person name="Ruiz A."/>
            <person name="Russo S."/>
            <person name="Salzberg S.L."/>
            <person name="Sanchez-Gracia A."/>
            <person name="Saranga D.J."/>
            <person name="Sato H."/>
            <person name="Schaeffer S.W."/>
            <person name="Schatz M.C."/>
            <person name="Schlenke T."/>
            <person name="Schwartz R."/>
            <person name="Segarra C."/>
            <person name="Singh R.S."/>
            <person name="Sirot L."/>
            <person name="Sirota M."/>
            <person name="Sisneros N.B."/>
            <person name="Smith C.D."/>
            <person name="Smith T.F."/>
            <person name="Spieth J."/>
            <person name="Stage D.E."/>
            <person name="Stark A."/>
            <person name="Stephan W."/>
            <person name="Strausberg R.L."/>
            <person name="Strempel S."/>
            <person name="Sturgill D."/>
            <person name="Sutton G."/>
            <person name="Sutton G.G."/>
            <person name="Tao W."/>
            <person name="Teichmann S."/>
            <person name="Tobari Y.N."/>
            <person name="Tomimura Y."/>
            <person name="Tsolas J.M."/>
            <person name="Valente V.L."/>
            <person name="Venter E."/>
            <person name="Venter J.C."/>
            <person name="Vicario S."/>
            <person name="Vieira F.G."/>
            <person name="Vilella A.J."/>
            <person name="Villasante A."/>
            <person name="Walenz B."/>
            <person name="Wang J."/>
            <person name="Wasserman M."/>
            <person name="Watts T."/>
            <person name="Wilson D."/>
            <person name="Wilson R.K."/>
            <person name="Wing R.A."/>
            <person name="Wolfner M.F."/>
            <person name="Wong A."/>
            <person name="Wong G.K."/>
            <person name="Wu C.I."/>
            <person name="Wu G."/>
            <person name="Yamamoto D."/>
            <person name="Yang H.P."/>
            <person name="Yang S.P."/>
            <person name="Yorke J.A."/>
            <person name="Yoshida K."/>
            <person name="Zdobnov E."/>
            <person name="Zhang P."/>
            <person name="Zhang Y."/>
            <person name="Zimin A.V."/>
            <person name="Baldwin J."/>
            <person name="Abdouelleil A."/>
            <person name="Abdulkadir J."/>
            <person name="Abebe A."/>
            <person name="Abera B."/>
            <person name="Abreu J."/>
            <person name="Acer S.C."/>
            <person name="Aftuck L."/>
            <person name="Alexander A."/>
            <person name="An P."/>
            <person name="Anderson E."/>
            <person name="Anderson S."/>
            <person name="Arachi H."/>
            <person name="Azer M."/>
            <person name="Bachantsang P."/>
            <person name="Barry A."/>
            <person name="Bayul T."/>
            <person name="Berlin A."/>
            <person name="Bessette D."/>
            <person name="Bloom T."/>
            <person name="Blye J."/>
            <person name="Boguslavskiy L."/>
            <person name="Bonnet C."/>
            <person name="Boukhgalter B."/>
            <person name="Bourzgui I."/>
            <person name="Brown A."/>
            <person name="Cahill P."/>
            <person name="Channer S."/>
            <person name="Cheshatsang Y."/>
            <person name="Chuda L."/>
            <person name="Citroen M."/>
            <person name="Collymore A."/>
            <person name="Cooke P."/>
            <person name="Costello M."/>
            <person name="D'Aco K."/>
            <person name="Daza R."/>
            <person name="De Haan G."/>
            <person name="DeGray S."/>
            <person name="DeMaso C."/>
            <person name="Dhargay N."/>
            <person name="Dooley K."/>
            <person name="Dooley E."/>
            <person name="Doricent M."/>
            <person name="Dorje P."/>
            <person name="Dorjee K."/>
            <person name="Dupes A."/>
            <person name="Elong R."/>
            <person name="Falk J."/>
            <person name="Farina A."/>
            <person name="Faro S."/>
            <person name="Ferguson D."/>
            <person name="Fisher S."/>
            <person name="Foley C.D."/>
            <person name="Franke A."/>
            <person name="Friedrich D."/>
            <person name="Gadbois L."/>
            <person name="Gearin G."/>
            <person name="Gearin C.R."/>
            <person name="Giannoukos G."/>
            <person name="Goode T."/>
            <person name="Graham J."/>
            <person name="Grandbois E."/>
            <person name="Grewal S."/>
            <person name="Gyaltsen K."/>
            <person name="Hafez N."/>
            <person name="Hagos B."/>
            <person name="Hall J."/>
            <person name="Henson C."/>
            <person name="Hollinger A."/>
            <person name="Honan T."/>
            <person name="Huard M.D."/>
            <person name="Hughes L."/>
            <person name="Hurhula B."/>
            <person name="Husby M.E."/>
            <person name="Kamat A."/>
            <person name="Kanga B."/>
            <person name="Kashin S."/>
            <person name="Khazanovich D."/>
            <person name="Kisner P."/>
            <person name="Lance K."/>
            <person name="Lara M."/>
            <person name="Lee W."/>
            <person name="Lennon N."/>
            <person name="Letendre F."/>
            <person name="LeVine R."/>
            <person name="Lipovsky A."/>
            <person name="Liu X."/>
            <person name="Liu J."/>
            <person name="Liu S."/>
            <person name="Lokyitsang T."/>
            <person name="Lokyitsang Y."/>
            <person name="Lubonja R."/>
            <person name="Lui A."/>
            <person name="MacDonald P."/>
            <person name="Magnisalis V."/>
            <person name="Maru K."/>
            <person name="Matthews C."/>
            <person name="McCusker W."/>
            <person name="McDonough S."/>
            <person name="Mehta T."/>
            <person name="Meldrim J."/>
            <person name="Meneus L."/>
            <person name="Mihai O."/>
            <person name="Mihalev A."/>
            <person name="Mihova T."/>
            <person name="Mittelman R."/>
            <person name="Mlenga V."/>
            <person name="Montmayeur A."/>
            <person name="Mulrain L."/>
            <person name="Navidi A."/>
            <person name="Naylor J."/>
            <person name="Negash T."/>
            <person name="Nguyen T."/>
            <person name="Nguyen N."/>
            <person name="Nicol R."/>
            <person name="Norbu C."/>
            <person name="Norbu N."/>
            <person name="Novod N."/>
            <person name="O'Neill B."/>
            <person name="Osman S."/>
            <person name="Markiewicz E."/>
            <person name="Oyono O.L."/>
            <person name="Patti C."/>
            <person name="Phunkhang P."/>
            <person name="Pierre F."/>
            <person name="Priest M."/>
            <person name="Raghuraman S."/>
            <person name="Rege F."/>
            <person name="Reyes R."/>
            <person name="Rise C."/>
            <person name="Rogov P."/>
            <person name="Ross K."/>
            <person name="Ryan E."/>
            <person name="Settipalli S."/>
            <person name="Shea T."/>
            <person name="Sherpa N."/>
            <person name="Shi L."/>
            <person name="Shih D."/>
            <person name="Sparrow T."/>
            <person name="Spaulding J."/>
            <person name="Stalker J."/>
            <person name="Stange-Thomann N."/>
            <person name="Stavropoulos S."/>
            <person name="Stone C."/>
            <person name="Strader C."/>
            <person name="Tesfaye S."/>
            <person name="Thomson T."/>
            <person name="Thoulutsang Y."/>
            <person name="Thoulutsang D."/>
            <person name="Topham K."/>
            <person name="Topping I."/>
            <person name="Tsamla T."/>
            <person name="Vassiliev H."/>
            <person name="Vo A."/>
            <person name="Wangchuk T."/>
            <person name="Wangdi T."/>
            <person name="Weiand M."/>
            <person name="Wilkinson J."/>
            <person name="Wilson A."/>
            <person name="Yadav S."/>
            <person name="Young G."/>
            <person name="Yu Q."/>
            <person name="Zembek L."/>
            <person name="Zhong D."/>
            <person name="Zimmer A."/>
            <person name="Zwirko Z."/>
            <person name="Jaffe D.B."/>
            <person name="Alvarez P."/>
            <person name="Brockman W."/>
            <person name="Butler J."/>
            <person name="Chin C."/>
            <person name="Gnerre S."/>
            <person name="Grabherr M."/>
            <person name="Kleber M."/>
            <person name="Mauceli E."/>
            <person name="MacCallum I."/>
        </authorList>
    </citation>
    <scope>NUCLEOTIDE SEQUENCE [LARGE SCALE GENOMIC DNA]</scope>
    <source>
        <strain evidence="9">Tucson 15287-2541.00</strain>
    </source>
</reference>
<organism evidence="9">
    <name type="scientific">Drosophila grimshawi</name>
    <name type="common">Hawaiian fruit fly</name>
    <name type="synonym">Idiomyia grimshawi</name>
    <dbReference type="NCBI Taxonomy" id="7222"/>
    <lineage>
        <taxon>Eukaryota</taxon>
        <taxon>Metazoa</taxon>
        <taxon>Ecdysozoa</taxon>
        <taxon>Arthropoda</taxon>
        <taxon>Hexapoda</taxon>
        <taxon>Insecta</taxon>
        <taxon>Pterygota</taxon>
        <taxon>Neoptera</taxon>
        <taxon>Endopterygota</taxon>
        <taxon>Diptera</taxon>
        <taxon>Brachycera</taxon>
        <taxon>Muscomorpha</taxon>
        <taxon>Ephydroidea</taxon>
        <taxon>Drosophilidae</taxon>
        <taxon>Drosophila</taxon>
        <taxon>Hawaiian Drosophila</taxon>
    </lineage>
</organism>
<evidence type="ECO:0000313" key="8">
    <source>
        <dbReference type="EMBL" id="EDV92802.1"/>
    </source>
</evidence>
<feature type="region of interest" description="Disordered" evidence="5">
    <location>
        <begin position="353"/>
        <end position="395"/>
    </location>
</feature>
<evidence type="ECO:0000313" key="9">
    <source>
        <dbReference type="Proteomes" id="UP000001070"/>
    </source>
</evidence>
<dbReference type="GO" id="GO:0016042">
    <property type="term" value="P:lipid catabolic process"/>
    <property type="evidence" value="ECO:0007669"/>
    <property type="project" value="TreeGrafter"/>
</dbReference>
<evidence type="ECO:0000256" key="2">
    <source>
        <dbReference type="ARBA" id="ARBA00010701"/>
    </source>
</evidence>
<dbReference type="SMR" id="B4JHH5"/>
<dbReference type="GO" id="GO:0005615">
    <property type="term" value="C:extracellular space"/>
    <property type="evidence" value="ECO:0007669"/>
    <property type="project" value="TreeGrafter"/>
</dbReference>
<dbReference type="FunFam" id="3.40.50.1820:FF:000076">
    <property type="entry name" value="phospholipase A1"/>
    <property type="match status" value="1"/>
</dbReference>
<dbReference type="PRINTS" id="PR00825">
    <property type="entry name" value="DOLALLERGEN"/>
</dbReference>
<keyword evidence="6" id="KW-0732">Signal</keyword>
<dbReference type="Pfam" id="PF00151">
    <property type="entry name" value="Lipase"/>
    <property type="match status" value="1"/>
</dbReference>
<dbReference type="GO" id="GO:0016298">
    <property type="term" value="F:lipase activity"/>
    <property type="evidence" value="ECO:0007669"/>
    <property type="project" value="InterPro"/>
</dbReference>
<accession>B4JHH5</accession>
<dbReference type="InterPro" id="IPR002334">
    <property type="entry name" value="Allerg_PlipaseA1"/>
</dbReference>
<feature type="domain" description="Lipase" evidence="7">
    <location>
        <begin position="68"/>
        <end position="314"/>
    </location>
</feature>
<dbReference type="InterPro" id="IPR033906">
    <property type="entry name" value="Lipase_N"/>
</dbReference>
<sequence length="414" mass="44955">MTLWLLLSSCLLAASALPIDEQGAVRINGENGWFVPQVGGELKWMSLDEVNGQLEAYETLNDLDLDQRFSINAVTFYLYTQRNPKEGQIITTNTESIDESNFNSANPTRITIHGWNSNYKDGVNTGVRDAWFLAGDYNMIAVDWQRARSLEYASSVAGAYTAGHKVAKLVDFLVKEYGMSLETLEVVGFSLGAHVAGFTAKQVTTGNVHKVVGLDPASPLFSYSKPEKRLSSTDAFYVETIQTNGGTLGFTKPIGRATFYPNGGKIQPGCSGDLTGSCSHTRAVSYYVESLRMDNFPTMKCASYQDANNKNCGSTYSSIRMGSPVNELVAVGEYYVPVNNVYPYGLGDPAESTTANPLPTTIVDTTTSDDDVVSSTTPAIVVTPTPPPEEGTGDGKKTNIYVLNLMFVYAQINK</sequence>
<dbReference type="HOGENOM" id="CLU_027171_2_0_1"/>
<evidence type="ECO:0000256" key="3">
    <source>
        <dbReference type="ARBA" id="ARBA00022525"/>
    </source>
</evidence>
<dbReference type="OrthoDB" id="199913at2759"/>
<dbReference type="PhylomeDB" id="B4JHH5"/>
<dbReference type="CDD" id="cd00707">
    <property type="entry name" value="Pancreat_lipase_like"/>
    <property type="match status" value="1"/>
</dbReference>
<evidence type="ECO:0000259" key="7">
    <source>
        <dbReference type="Pfam" id="PF00151"/>
    </source>
</evidence>
<comment type="similarity">
    <text evidence="2 4">Belongs to the AB hydrolase superfamily. Lipase family.</text>
</comment>
<evidence type="ECO:0000256" key="1">
    <source>
        <dbReference type="ARBA" id="ARBA00004613"/>
    </source>
</evidence>
<dbReference type="InParanoid" id="B4JHH5"/>
<keyword evidence="9" id="KW-1185">Reference proteome</keyword>
<dbReference type="AlphaFoldDB" id="B4JHH5"/>
<dbReference type="SUPFAM" id="SSF53474">
    <property type="entry name" value="alpha/beta-Hydrolases"/>
    <property type="match status" value="1"/>
</dbReference>
<dbReference type="GO" id="GO:0017171">
    <property type="term" value="F:serine hydrolase activity"/>
    <property type="evidence" value="ECO:0007669"/>
    <property type="project" value="TreeGrafter"/>
</dbReference>
<feature type="compositionally biased region" description="Low complexity" evidence="5">
    <location>
        <begin position="373"/>
        <end position="383"/>
    </location>
</feature>
<dbReference type="KEGG" id="dgr:6563841"/>
<dbReference type="InterPro" id="IPR029058">
    <property type="entry name" value="AB_hydrolase_fold"/>
</dbReference>
<dbReference type="STRING" id="7222.B4JHH5"/>
<dbReference type="EMBL" id="CH916369">
    <property type="protein sequence ID" value="EDV92802.1"/>
    <property type="molecule type" value="Genomic_DNA"/>
</dbReference>
<evidence type="ECO:0000256" key="6">
    <source>
        <dbReference type="SAM" id="SignalP"/>
    </source>
</evidence>
<comment type="subcellular location">
    <subcellularLocation>
        <location evidence="1">Secreted</location>
    </subcellularLocation>
</comment>
<dbReference type="Gene3D" id="3.40.50.1820">
    <property type="entry name" value="alpha/beta hydrolase"/>
    <property type="match status" value="1"/>
</dbReference>
<gene>
    <name evidence="8" type="primary">Dgri\GH18962</name>
    <name evidence="8" type="ORF">Dgri_GH18962</name>
</gene>
<evidence type="ECO:0000256" key="4">
    <source>
        <dbReference type="RuleBase" id="RU004262"/>
    </source>
</evidence>
<dbReference type="FunCoup" id="B4JHH5">
    <property type="interactions" value="73"/>
</dbReference>
<keyword evidence="3" id="KW-0964">Secreted</keyword>
<feature type="chain" id="PRO_5002812129" evidence="6">
    <location>
        <begin position="17"/>
        <end position="414"/>
    </location>
</feature>
<proteinExistence type="inferred from homology"/>
<feature type="signal peptide" evidence="6">
    <location>
        <begin position="1"/>
        <end position="16"/>
    </location>
</feature>
<dbReference type="OMA" id="FYLYTQR"/>
<dbReference type="Proteomes" id="UP000001070">
    <property type="component" value="Unassembled WGS sequence"/>
</dbReference>
<dbReference type="PANTHER" id="PTHR11610">
    <property type="entry name" value="LIPASE"/>
    <property type="match status" value="1"/>
</dbReference>
<evidence type="ECO:0000256" key="5">
    <source>
        <dbReference type="SAM" id="MobiDB-lite"/>
    </source>
</evidence>
<dbReference type="InterPro" id="IPR000734">
    <property type="entry name" value="TAG_lipase"/>
</dbReference>
<name>B4JHH5_DROGR</name>
<protein>
    <submittedName>
        <fullName evidence="8">GH18962</fullName>
    </submittedName>
</protein>